<comment type="caution">
    <text evidence="1">The sequence shown here is derived from an EMBL/GenBank/DDBJ whole genome shotgun (WGS) entry which is preliminary data.</text>
</comment>
<organism evidence="1 2">
    <name type="scientific">Musa balbisiana</name>
    <name type="common">Banana</name>
    <dbReference type="NCBI Taxonomy" id="52838"/>
    <lineage>
        <taxon>Eukaryota</taxon>
        <taxon>Viridiplantae</taxon>
        <taxon>Streptophyta</taxon>
        <taxon>Embryophyta</taxon>
        <taxon>Tracheophyta</taxon>
        <taxon>Spermatophyta</taxon>
        <taxon>Magnoliopsida</taxon>
        <taxon>Liliopsida</taxon>
        <taxon>Zingiberales</taxon>
        <taxon>Musaceae</taxon>
        <taxon>Musa</taxon>
    </lineage>
</organism>
<accession>A0A4S8KBU0</accession>
<dbReference type="AlphaFoldDB" id="A0A4S8KBU0"/>
<evidence type="ECO:0000313" key="2">
    <source>
        <dbReference type="Proteomes" id="UP000317650"/>
    </source>
</evidence>
<dbReference type="EMBL" id="PYDT01000001">
    <property type="protein sequence ID" value="THU72584.1"/>
    <property type="molecule type" value="Genomic_DNA"/>
</dbReference>
<dbReference type="Proteomes" id="UP000317650">
    <property type="component" value="Chromosome 4"/>
</dbReference>
<proteinExistence type="predicted"/>
<keyword evidence="2" id="KW-1185">Reference proteome</keyword>
<dbReference type="STRING" id="52838.A0A4S8KBU0"/>
<gene>
    <name evidence="1" type="ORF">C4D60_Mb04t13720</name>
</gene>
<evidence type="ECO:0000313" key="1">
    <source>
        <dbReference type="EMBL" id="THU72584.1"/>
    </source>
</evidence>
<sequence>MASNSWRYLVAFLGECHYANITPTRSLFLSCFHLSKGLGGYYLSGQSGFRVSGAPSSNKGWKGRFFYVCCVEGWSFGLRWAVRMINNIASSLNDEERKDLQRLKEILPASRVIRNMTEQWLVEAGLSPTPREMVNLVAVRGGRASPVVSPRRPTERRIGLRDTPVELEAEGEDRRTRRRISQGEPLLYRPGAIGEGASVGARPARVGRMRGRHLGSLPFASCAAFQRERRASLTKPGRWANSRRANPLTRWWPAGRG</sequence>
<name>A0A4S8KBU0_MUSBA</name>
<reference evidence="1 2" key="1">
    <citation type="journal article" date="2019" name="Nat. Plants">
        <title>Genome sequencing of Musa balbisiana reveals subgenome evolution and function divergence in polyploid bananas.</title>
        <authorList>
            <person name="Yao X."/>
        </authorList>
    </citation>
    <scope>NUCLEOTIDE SEQUENCE [LARGE SCALE GENOMIC DNA]</scope>
    <source>
        <strain evidence="2">cv. DH-PKW</strain>
        <tissue evidence="1">Leaves</tissue>
    </source>
</reference>
<protein>
    <submittedName>
        <fullName evidence="1">Uncharacterized protein</fullName>
    </submittedName>
</protein>